<comment type="caution">
    <text evidence="1">The sequence shown here is derived from an EMBL/GenBank/DDBJ whole genome shotgun (WGS) entry which is preliminary data.</text>
</comment>
<reference evidence="2" key="1">
    <citation type="journal article" date="2023" name="G3 (Bethesda)">
        <title>Genome assembly and association tests identify interacting loci associated with vigor, precocity, and sex in interspecific pistachio rootstocks.</title>
        <authorList>
            <person name="Palmer W."/>
            <person name="Jacygrad E."/>
            <person name="Sagayaradj S."/>
            <person name="Cavanaugh K."/>
            <person name="Han R."/>
            <person name="Bertier L."/>
            <person name="Beede B."/>
            <person name="Kafkas S."/>
            <person name="Golino D."/>
            <person name="Preece J."/>
            <person name="Michelmore R."/>
        </authorList>
    </citation>
    <scope>NUCLEOTIDE SEQUENCE [LARGE SCALE GENOMIC DNA]</scope>
</reference>
<accession>A0ACC0X8A7</accession>
<evidence type="ECO:0000313" key="1">
    <source>
        <dbReference type="EMBL" id="KAJ0013202.1"/>
    </source>
</evidence>
<evidence type="ECO:0000313" key="2">
    <source>
        <dbReference type="Proteomes" id="UP001163603"/>
    </source>
</evidence>
<sequence length="56" mass="6440">MARQLRTQKSISFLTLVYFVSLVLLSQVCSSIDLPTSRTSIPYKVVQTTSFKLTRW</sequence>
<dbReference type="EMBL" id="CM047748">
    <property type="protein sequence ID" value="KAJ0013202.1"/>
    <property type="molecule type" value="Genomic_DNA"/>
</dbReference>
<name>A0ACC0X8A7_9ROSI</name>
<keyword evidence="2" id="KW-1185">Reference proteome</keyword>
<protein>
    <submittedName>
        <fullName evidence="1">Uncharacterized protein</fullName>
    </submittedName>
</protein>
<dbReference type="Proteomes" id="UP001163603">
    <property type="component" value="Chromosome 13"/>
</dbReference>
<gene>
    <name evidence="1" type="ORF">Pint_20309</name>
</gene>
<organism evidence="1 2">
    <name type="scientific">Pistacia integerrima</name>
    <dbReference type="NCBI Taxonomy" id="434235"/>
    <lineage>
        <taxon>Eukaryota</taxon>
        <taxon>Viridiplantae</taxon>
        <taxon>Streptophyta</taxon>
        <taxon>Embryophyta</taxon>
        <taxon>Tracheophyta</taxon>
        <taxon>Spermatophyta</taxon>
        <taxon>Magnoliopsida</taxon>
        <taxon>eudicotyledons</taxon>
        <taxon>Gunneridae</taxon>
        <taxon>Pentapetalae</taxon>
        <taxon>rosids</taxon>
        <taxon>malvids</taxon>
        <taxon>Sapindales</taxon>
        <taxon>Anacardiaceae</taxon>
        <taxon>Pistacia</taxon>
    </lineage>
</organism>
<proteinExistence type="predicted"/>